<keyword evidence="2" id="KW-1185">Reference proteome</keyword>
<evidence type="ECO:0000313" key="2">
    <source>
        <dbReference type="Proteomes" id="UP000541810"/>
    </source>
</evidence>
<reference evidence="1 2" key="1">
    <citation type="submission" date="2020-08" db="EMBL/GenBank/DDBJ databases">
        <title>Genomic Encyclopedia of Type Strains, Phase IV (KMG-IV): sequencing the most valuable type-strain genomes for metagenomic binning, comparative biology and taxonomic classification.</title>
        <authorList>
            <person name="Goeker M."/>
        </authorList>
    </citation>
    <scope>NUCLEOTIDE SEQUENCE [LARGE SCALE GENOMIC DNA]</scope>
    <source>
        <strain evidence="1 2">DSM 103725</strain>
    </source>
</reference>
<proteinExistence type="predicted"/>
<name>A0A7X0H5R2_9BACT</name>
<dbReference type="AlphaFoldDB" id="A0A7X0H5R2"/>
<gene>
    <name evidence="1" type="ORF">HNQ40_001545</name>
</gene>
<dbReference type="EMBL" id="JACHGY010000001">
    <property type="protein sequence ID" value="MBB6429739.1"/>
    <property type="molecule type" value="Genomic_DNA"/>
</dbReference>
<protein>
    <submittedName>
        <fullName evidence="1">Uncharacterized protein</fullName>
    </submittedName>
</protein>
<dbReference type="Proteomes" id="UP000541810">
    <property type="component" value="Unassembled WGS sequence"/>
</dbReference>
<evidence type="ECO:0000313" key="1">
    <source>
        <dbReference type="EMBL" id="MBB6429739.1"/>
    </source>
</evidence>
<comment type="caution">
    <text evidence="1">The sequence shown here is derived from an EMBL/GenBank/DDBJ whole genome shotgun (WGS) entry which is preliminary data.</text>
</comment>
<dbReference type="RefSeq" id="WP_184677302.1">
    <property type="nucleotide sequence ID" value="NZ_JACHGY010000001.1"/>
</dbReference>
<organism evidence="1 2">
    <name type="scientific">Algisphaera agarilytica</name>
    <dbReference type="NCBI Taxonomy" id="1385975"/>
    <lineage>
        <taxon>Bacteria</taxon>
        <taxon>Pseudomonadati</taxon>
        <taxon>Planctomycetota</taxon>
        <taxon>Phycisphaerae</taxon>
        <taxon>Phycisphaerales</taxon>
        <taxon>Phycisphaeraceae</taxon>
        <taxon>Algisphaera</taxon>
    </lineage>
</organism>
<sequence>MVQESYIPSREAELLGWAQNLNDRLEATPEAFGVTADQLVPFGSTYSAFAAAYAVTSNPSTKTKPAVADKNAKKAEMVRQARLLVSVLQGWPYMTDAKRDELRIPVRDSQPTPIGPPVEMPVLRVAAVNGSVLDLEVRREDGETKRKPAGVRSVNLYTHIGDDPPAQLTAWQYRGGSTKHNPQIVIEPEVQPGTKVWVTALWVNPTEQPGPACAPVQTRIGFQGLTEAA</sequence>
<accession>A0A7X0H5R2</accession>